<evidence type="ECO:0000313" key="1">
    <source>
        <dbReference type="EMBL" id="PIU28818.1"/>
    </source>
</evidence>
<accession>A0A2M6YF77</accession>
<reference evidence="2" key="1">
    <citation type="submission" date="2017-09" db="EMBL/GenBank/DDBJ databases">
        <title>Depth-based differentiation of microbial function through sediment-hosted aquifers and enrichment of novel symbionts in the deep terrestrial subsurface.</title>
        <authorList>
            <person name="Probst A.J."/>
            <person name="Ladd B."/>
            <person name="Jarett J.K."/>
            <person name="Geller-Mcgrath D.E."/>
            <person name="Sieber C.M.K."/>
            <person name="Emerson J.B."/>
            <person name="Anantharaman K."/>
            <person name="Thomas B.C."/>
            <person name="Malmstrom R."/>
            <person name="Stieglmeier M."/>
            <person name="Klingl A."/>
            <person name="Woyke T."/>
            <person name="Ryan C.M."/>
            <person name="Banfield J.F."/>
        </authorList>
    </citation>
    <scope>NUCLEOTIDE SEQUENCE [LARGE SCALE GENOMIC DNA]</scope>
</reference>
<sequence>MTTKSNNILIGGALIYKESRGKRFYWLVNDKEGRWEIPKVTVRRGESSPRAVIRMAGEQAGMNARILEEAGRGSGVVVVNGKTLIQKTYHYLMVLKSAGEVLGFAKYQWLDYKKAFKALYLKKEKDALRSAEEMLKQWEREKKKIR</sequence>
<gene>
    <name evidence="1" type="ORF">COT08_00325</name>
</gene>
<dbReference type="Gene3D" id="3.90.79.10">
    <property type="entry name" value="Nucleoside Triphosphate Pyrophosphohydrolase"/>
    <property type="match status" value="1"/>
</dbReference>
<dbReference type="InterPro" id="IPR015797">
    <property type="entry name" value="NUDIX_hydrolase-like_dom_sf"/>
</dbReference>
<dbReference type="SUPFAM" id="SSF55811">
    <property type="entry name" value="Nudix"/>
    <property type="match status" value="1"/>
</dbReference>
<dbReference type="Proteomes" id="UP000231669">
    <property type="component" value="Unassembled WGS sequence"/>
</dbReference>
<protein>
    <recommendedName>
        <fullName evidence="3">Nudix hydrolase domain-containing protein</fullName>
    </recommendedName>
</protein>
<proteinExistence type="predicted"/>
<evidence type="ECO:0000313" key="2">
    <source>
        <dbReference type="Proteomes" id="UP000231669"/>
    </source>
</evidence>
<comment type="caution">
    <text evidence="1">The sequence shown here is derived from an EMBL/GenBank/DDBJ whole genome shotgun (WGS) entry which is preliminary data.</text>
</comment>
<dbReference type="AlphaFoldDB" id="A0A2M6YF77"/>
<evidence type="ECO:0008006" key="3">
    <source>
        <dbReference type="Google" id="ProtNLM"/>
    </source>
</evidence>
<name>A0A2M6YF77_9BACT</name>
<dbReference type="EMBL" id="PEXE01000006">
    <property type="protein sequence ID" value="PIU28818.1"/>
    <property type="molecule type" value="Genomic_DNA"/>
</dbReference>
<organism evidence="1 2">
    <name type="scientific">Candidatus Woesebacteria bacterium CG07_land_8_20_14_0_80_44_9</name>
    <dbReference type="NCBI Taxonomy" id="1975058"/>
    <lineage>
        <taxon>Bacteria</taxon>
        <taxon>Candidatus Woeseibacteriota</taxon>
    </lineage>
</organism>